<evidence type="ECO:0000256" key="6">
    <source>
        <dbReference type="SAM" id="Phobius"/>
    </source>
</evidence>
<evidence type="ECO:0000313" key="9">
    <source>
        <dbReference type="Proteomes" id="UP000465221"/>
    </source>
</evidence>
<feature type="transmembrane region" description="Helical" evidence="6">
    <location>
        <begin position="438"/>
        <end position="458"/>
    </location>
</feature>
<feature type="transmembrane region" description="Helical" evidence="6">
    <location>
        <begin position="529"/>
        <end position="549"/>
    </location>
</feature>
<proteinExistence type="predicted"/>
<organism evidence="8 9">
    <name type="scientific">Aspergillus udagawae</name>
    <dbReference type="NCBI Taxonomy" id="91492"/>
    <lineage>
        <taxon>Eukaryota</taxon>
        <taxon>Fungi</taxon>
        <taxon>Dikarya</taxon>
        <taxon>Ascomycota</taxon>
        <taxon>Pezizomycotina</taxon>
        <taxon>Eurotiomycetes</taxon>
        <taxon>Eurotiomycetidae</taxon>
        <taxon>Eurotiales</taxon>
        <taxon>Aspergillaceae</taxon>
        <taxon>Aspergillus</taxon>
        <taxon>Aspergillus subgen. Fumigati</taxon>
    </lineage>
</organism>
<evidence type="ECO:0000256" key="3">
    <source>
        <dbReference type="ARBA" id="ARBA00022692"/>
    </source>
</evidence>
<reference evidence="8 9" key="1">
    <citation type="submission" date="2020-01" db="EMBL/GenBank/DDBJ databases">
        <title>Draft genome sequence of Aspergillus udagawae IFM 46972.</title>
        <authorList>
            <person name="Takahashi H."/>
            <person name="Yaguchi T."/>
        </authorList>
    </citation>
    <scope>NUCLEOTIDE SEQUENCE [LARGE SCALE GENOMIC DNA]</scope>
    <source>
        <strain evidence="8 9">IFM 46972</strain>
    </source>
</reference>
<dbReference type="GO" id="GO:0016020">
    <property type="term" value="C:membrane"/>
    <property type="evidence" value="ECO:0007669"/>
    <property type="project" value="UniProtKB-SubCell"/>
</dbReference>
<dbReference type="Proteomes" id="UP000465221">
    <property type="component" value="Unassembled WGS sequence"/>
</dbReference>
<keyword evidence="3 6" id="KW-0812">Transmembrane</keyword>
<dbReference type="Pfam" id="PF00324">
    <property type="entry name" value="AA_permease"/>
    <property type="match status" value="1"/>
</dbReference>
<comment type="subcellular location">
    <subcellularLocation>
        <location evidence="1">Membrane</location>
        <topology evidence="1">Multi-pass membrane protein</topology>
    </subcellularLocation>
</comment>
<evidence type="ECO:0000256" key="1">
    <source>
        <dbReference type="ARBA" id="ARBA00004141"/>
    </source>
</evidence>
<comment type="caution">
    <text evidence="8">The sequence shown here is derived from an EMBL/GenBank/DDBJ whole genome shotgun (WGS) entry which is preliminary data.</text>
</comment>
<feature type="transmembrane region" description="Helical" evidence="6">
    <location>
        <begin position="613"/>
        <end position="635"/>
    </location>
</feature>
<dbReference type="PANTHER" id="PTHR43495:SF5">
    <property type="entry name" value="GAMMA-AMINOBUTYRIC ACID PERMEASE"/>
    <property type="match status" value="1"/>
</dbReference>
<sequence length="689" mass="76360">MALENSSSDDAYEIFRELDWFHRHAILNETRDDTELTPAATTGGETMELQQPVIPLTSWSSPMRSDSSQSVYPRAPVAIDVSPVPPDDMSDHAPIMQDPRDRVVNQRLRGIHVFMITISGVLGAGLYVRSGSILRFGGPGAVLISTTVMGLLAWMVMQCIGEMLTLWPISGALVEYVGAFVDEDLGIAVGIAYWFTYAITLAALIVTGAGVLDFWDPGKAIQGTVMFFLIPSFIIFFNSFGVQIYGLSEVIGGCMKLIGICVVIVGMIAINVGAGADGNIGTRCKSLQLSPTMMMITQSGADFKYDTIFPHDPATGNSWASVLFIGFSTAAFAYVGVDITAATALEARPERKGSQGDKRFWPTISVRFVATWTSFIVWIIYFLAGIMLSFNVHWQNSNLPRASFLGSPVNRTNDNQIKSNSGFVISASLSKIPGLADMVAAIILITVIFSANTTLYVASRALFVLARKVHGNEWYLQCLAFFGKTNHYQVPVRAMLLSCCFLWVPFLYLSPQSSPHTTIASLFEVLSQMGSVSCIIVWACECWAFVRFYNCLYQHRDKINSSPSLARLRRFPQGVEDLYPWRSHGQPFTMYLALCGCLFVLLVADGAALWHGFLIPGLLSAYLAPLCFVLLWFGIKFLRWRSLKLHLENLSDFEEAKLRFRYLDEIAQRAAVRIQPQQPRGWGNLWGLM</sequence>
<feature type="transmembrane region" description="Helical" evidence="6">
    <location>
        <begin position="588"/>
        <end position="607"/>
    </location>
</feature>
<evidence type="ECO:0000256" key="4">
    <source>
        <dbReference type="ARBA" id="ARBA00022989"/>
    </source>
</evidence>
<dbReference type="GO" id="GO:0055085">
    <property type="term" value="P:transmembrane transport"/>
    <property type="evidence" value="ECO:0007669"/>
    <property type="project" value="InterPro"/>
</dbReference>
<feature type="transmembrane region" description="Helical" evidence="6">
    <location>
        <begin position="368"/>
        <end position="390"/>
    </location>
</feature>
<dbReference type="AlphaFoldDB" id="A0A8H3SEL7"/>
<accession>A0A8H3SEL7</accession>
<dbReference type="InterPro" id="IPR004841">
    <property type="entry name" value="AA-permease/SLC12A_dom"/>
</dbReference>
<feature type="transmembrane region" description="Helical" evidence="6">
    <location>
        <begin position="164"/>
        <end position="181"/>
    </location>
</feature>
<name>A0A8H3SEL7_9EURO</name>
<feature type="transmembrane region" description="Helical" evidence="6">
    <location>
        <begin position="490"/>
        <end position="509"/>
    </location>
</feature>
<evidence type="ECO:0000256" key="2">
    <source>
        <dbReference type="ARBA" id="ARBA00022448"/>
    </source>
</evidence>
<feature type="transmembrane region" description="Helical" evidence="6">
    <location>
        <begin position="224"/>
        <end position="245"/>
    </location>
</feature>
<keyword evidence="4 6" id="KW-1133">Transmembrane helix</keyword>
<dbReference type="EMBL" id="BLKC01000162">
    <property type="protein sequence ID" value="GFF57925.1"/>
    <property type="molecule type" value="Genomic_DNA"/>
</dbReference>
<keyword evidence="5 6" id="KW-0472">Membrane</keyword>
<feature type="transmembrane region" description="Helical" evidence="6">
    <location>
        <begin position="257"/>
        <end position="276"/>
    </location>
</feature>
<feature type="transmembrane region" description="Helical" evidence="6">
    <location>
        <begin position="187"/>
        <end position="212"/>
    </location>
</feature>
<feature type="transmembrane region" description="Helical" evidence="6">
    <location>
        <begin position="110"/>
        <end position="128"/>
    </location>
</feature>
<gene>
    <name evidence="8" type="ORF">IFM46972_10946</name>
</gene>
<keyword evidence="2" id="KW-0813">Transport</keyword>
<dbReference type="Gene3D" id="1.20.1740.10">
    <property type="entry name" value="Amino acid/polyamine transporter I"/>
    <property type="match status" value="1"/>
</dbReference>
<feature type="transmembrane region" description="Helical" evidence="6">
    <location>
        <begin position="140"/>
        <end position="157"/>
    </location>
</feature>
<evidence type="ECO:0000256" key="5">
    <source>
        <dbReference type="ARBA" id="ARBA00023136"/>
    </source>
</evidence>
<dbReference type="PANTHER" id="PTHR43495">
    <property type="entry name" value="GABA PERMEASE"/>
    <property type="match status" value="1"/>
</dbReference>
<evidence type="ECO:0000259" key="7">
    <source>
        <dbReference type="Pfam" id="PF00324"/>
    </source>
</evidence>
<protein>
    <submittedName>
        <fullName evidence="8">Lysine/arginine permease</fullName>
    </submittedName>
</protein>
<feature type="domain" description="Amino acid permease/ SLC12A" evidence="7">
    <location>
        <begin position="112"/>
        <end position="638"/>
    </location>
</feature>
<evidence type="ECO:0000313" key="8">
    <source>
        <dbReference type="EMBL" id="GFF57925.1"/>
    </source>
</evidence>